<dbReference type="InterPro" id="IPR053149">
    <property type="entry name" value="TPK"/>
</dbReference>
<dbReference type="Pfam" id="PF04263">
    <property type="entry name" value="TPK_catalytic"/>
    <property type="match status" value="1"/>
</dbReference>
<keyword evidence="1 7" id="KW-0808">Transferase</keyword>
<dbReference type="RefSeq" id="WP_184154415.1">
    <property type="nucleotide sequence ID" value="NZ_JACHFM010000005.1"/>
</dbReference>
<dbReference type="Gene3D" id="3.40.50.10240">
    <property type="entry name" value="Thiamin pyrophosphokinase, catalytic domain"/>
    <property type="match status" value="1"/>
</dbReference>
<dbReference type="GO" id="GO:0004788">
    <property type="term" value="F:thiamine diphosphokinase activity"/>
    <property type="evidence" value="ECO:0007669"/>
    <property type="project" value="UniProtKB-UniRule"/>
</dbReference>
<evidence type="ECO:0000256" key="3">
    <source>
        <dbReference type="ARBA" id="ARBA00022777"/>
    </source>
</evidence>
<dbReference type="InterPro" id="IPR036759">
    <property type="entry name" value="TPK_catalytic_sf"/>
</dbReference>
<keyword evidence="3 7" id="KW-0418">Kinase</keyword>
<accession>A0A840SY43</accession>
<proteinExistence type="predicted"/>
<keyword evidence="8" id="KW-1185">Reference proteome</keyword>
<dbReference type="NCBIfam" id="TIGR01378">
    <property type="entry name" value="thi_PPkinase"/>
    <property type="match status" value="1"/>
</dbReference>
<dbReference type="EMBL" id="JACHFM010000005">
    <property type="protein sequence ID" value="MBB5224133.1"/>
    <property type="molecule type" value="Genomic_DNA"/>
</dbReference>
<keyword evidence="2" id="KW-0547">Nucleotide-binding</keyword>
<dbReference type="InterPro" id="IPR006282">
    <property type="entry name" value="Thi_PPkinase"/>
</dbReference>
<keyword evidence="4" id="KW-0067">ATP-binding</keyword>
<evidence type="ECO:0000256" key="2">
    <source>
        <dbReference type="ARBA" id="ARBA00022741"/>
    </source>
</evidence>
<dbReference type="GO" id="GO:0006772">
    <property type="term" value="P:thiamine metabolic process"/>
    <property type="evidence" value="ECO:0007669"/>
    <property type="project" value="UniProtKB-UniRule"/>
</dbReference>
<dbReference type="PANTHER" id="PTHR41299">
    <property type="entry name" value="THIAMINE PYROPHOSPHOKINASE"/>
    <property type="match status" value="1"/>
</dbReference>
<dbReference type="InterPro" id="IPR007373">
    <property type="entry name" value="Thiamin_PyroPKinase_B1-bd"/>
</dbReference>
<dbReference type="InterPro" id="IPR007371">
    <property type="entry name" value="TPK_catalytic"/>
</dbReference>
<gene>
    <name evidence="7" type="ORF">HNP73_004094</name>
</gene>
<dbReference type="GO" id="GO:0005524">
    <property type="term" value="F:ATP binding"/>
    <property type="evidence" value="ECO:0007669"/>
    <property type="project" value="UniProtKB-KW"/>
</dbReference>
<dbReference type="EC" id="2.7.6.2" evidence="5"/>
<dbReference type="GO" id="GO:0030975">
    <property type="term" value="F:thiamine binding"/>
    <property type="evidence" value="ECO:0007669"/>
    <property type="project" value="InterPro"/>
</dbReference>
<evidence type="ECO:0000259" key="6">
    <source>
        <dbReference type="SMART" id="SM00983"/>
    </source>
</evidence>
<dbReference type="SMART" id="SM00983">
    <property type="entry name" value="TPK_B1_binding"/>
    <property type="match status" value="1"/>
</dbReference>
<reference evidence="7 8" key="1">
    <citation type="submission" date="2020-08" db="EMBL/GenBank/DDBJ databases">
        <title>Genomic Encyclopedia of Type Strains, Phase IV (KMG-IV): sequencing the most valuable type-strain genomes for metagenomic binning, comparative biology and taxonomic classification.</title>
        <authorList>
            <person name="Goeker M."/>
        </authorList>
    </citation>
    <scope>NUCLEOTIDE SEQUENCE [LARGE SCALE GENOMIC DNA]</scope>
    <source>
        <strain evidence="7 8">DSM 101730</strain>
    </source>
</reference>
<protein>
    <recommendedName>
        <fullName evidence="5">Thiamine diphosphokinase</fullName>
        <ecNumber evidence="5">2.7.6.2</ecNumber>
    </recommendedName>
</protein>
<dbReference type="InterPro" id="IPR036371">
    <property type="entry name" value="TPK_B1-bd_sf"/>
</dbReference>
<evidence type="ECO:0000313" key="7">
    <source>
        <dbReference type="EMBL" id="MBB5224133.1"/>
    </source>
</evidence>
<feature type="domain" description="Thiamin pyrophosphokinase thiamin-binding" evidence="6">
    <location>
        <begin position="127"/>
        <end position="199"/>
    </location>
</feature>
<dbReference type="GO" id="GO:0009229">
    <property type="term" value="P:thiamine diphosphate biosynthetic process"/>
    <property type="evidence" value="ECO:0007669"/>
    <property type="project" value="InterPro"/>
</dbReference>
<evidence type="ECO:0000256" key="1">
    <source>
        <dbReference type="ARBA" id="ARBA00022679"/>
    </source>
</evidence>
<comment type="caution">
    <text evidence="7">The sequence shown here is derived from an EMBL/GenBank/DDBJ whole genome shotgun (WGS) entry which is preliminary data.</text>
</comment>
<name>A0A840SY43_9RHOB</name>
<evidence type="ECO:0000313" key="8">
    <source>
        <dbReference type="Proteomes" id="UP000549457"/>
    </source>
</evidence>
<sequence length="219" mass="22505">MLYRATGPVTLVGGAPVSAERLADALALAPEAIAADGGGDVALPGGARFRAVIGDMDSLRDAEALRGAGVAVQPIPEQDTTDFEKCLYSVEAPLFLGVGFLGGRLDHTLAALTALTRVPAGRVVLIGDEDLAFLCPREWELPLAAGTRVSLWPLGPVEGRSTGLRWPIGGLRFRPDERTGTSNEATGGPVRLDFDSGPMVVILPAGLLGTVVASLGAAG</sequence>
<dbReference type="PANTHER" id="PTHR41299:SF1">
    <property type="entry name" value="THIAMINE PYROPHOSPHOKINASE"/>
    <property type="match status" value="1"/>
</dbReference>
<dbReference type="Proteomes" id="UP000549457">
    <property type="component" value="Unassembled WGS sequence"/>
</dbReference>
<dbReference type="CDD" id="cd07995">
    <property type="entry name" value="TPK"/>
    <property type="match status" value="1"/>
</dbReference>
<organism evidence="7 8">
    <name type="scientific">Amaricoccus macauensis</name>
    <dbReference type="NCBI Taxonomy" id="57001"/>
    <lineage>
        <taxon>Bacteria</taxon>
        <taxon>Pseudomonadati</taxon>
        <taxon>Pseudomonadota</taxon>
        <taxon>Alphaproteobacteria</taxon>
        <taxon>Rhodobacterales</taxon>
        <taxon>Paracoccaceae</taxon>
        <taxon>Amaricoccus</taxon>
    </lineage>
</organism>
<dbReference type="GO" id="GO:0016301">
    <property type="term" value="F:kinase activity"/>
    <property type="evidence" value="ECO:0007669"/>
    <property type="project" value="UniProtKB-KW"/>
</dbReference>
<evidence type="ECO:0000256" key="5">
    <source>
        <dbReference type="NCBIfam" id="TIGR01378"/>
    </source>
</evidence>
<evidence type="ECO:0000256" key="4">
    <source>
        <dbReference type="ARBA" id="ARBA00022840"/>
    </source>
</evidence>
<dbReference type="AlphaFoldDB" id="A0A840SY43"/>
<dbReference type="SUPFAM" id="SSF63999">
    <property type="entry name" value="Thiamin pyrophosphokinase, catalytic domain"/>
    <property type="match status" value="1"/>
</dbReference>
<dbReference type="SUPFAM" id="SSF63862">
    <property type="entry name" value="Thiamin pyrophosphokinase, substrate-binding domain"/>
    <property type="match status" value="1"/>
</dbReference>